<evidence type="ECO:0000256" key="1">
    <source>
        <dbReference type="SAM" id="MobiDB-lite"/>
    </source>
</evidence>
<feature type="compositionally biased region" description="Low complexity" evidence="1">
    <location>
        <begin position="254"/>
        <end position="270"/>
    </location>
</feature>
<feature type="compositionally biased region" description="Low complexity" evidence="1">
    <location>
        <begin position="644"/>
        <end position="687"/>
    </location>
</feature>
<evidence type="ECO:0000313" key="4">
    <source>
        <dbReference type="Proteomes" id="UP000053095"/>
    </source>
</evidence>
<feature type="compositionally biased region" description="Low complexity" evidence="1">
    <location>
        <begin position="326"/>
        <end position="343"/>
    </location>
</feature>
<name>A0A6V8HP33_TALPI</name>
<reference evidence="4" key="1">
    <citation type="journal article" date="2015" name="Genome Announc.">
        <title>Draft genome sequence of Talaromyces cellulolyticus strain Y-94, a source of lignocellulosic biomass-degrading enzymes.</title>
        <authorList>
            <person name="Fujii T."/>
            <person name="Koike H."/>
            <person name="Sawayama S."/>
            <person name="Yano S."/>
            <person name="Inoue H."/>
        </authorList>
    </citation>
    <scope>NUCLEOTIDE SEQUENCE [LARGE SCALE GENOMIC DNA]</scope>
    <source>
        <strain evidence="4">Y-94</strain>
    </source>
</reference>
<feature type="compositionally biased region" description="Pro residues" evidence="1">
    <location>
        <begin position="315"/>
        <end position="325"/>
    </location>
</feature>
<feature type="region of interest" description="Disordered" evidence="1">
    <location>
        <begin position="1"/>
        <end position="404"/>
    </location>
</feature>
<feature type="compositionally biased region" description="Polar residues" evidence="1">
    <location>
        <begin position="230"/>
        <end position="244"/>
    </location>
</feature>
<feature type="compositionally biased region" description="Basic residues" evidence="1">
    <location>
        <begin position="562"/>
        <end position="579"/>
    </location>
</feature>
<feature type="compositionally biased region" description="Low complexity" evidence="1">
    <location>
        <begin position="9"/>
        <end position="20"/>
    </location>
</feature>
<feature type="compositionally biased region" description="Low complexity" evidence="1">
    <location>
        <begin position="176"/>
        <end position="187"/>
    </location>
</feature>
<dbReference type="InterPro" id="IPR014840">
    <property type="entry name" value="HRD"/>
</dbReference>
<comment type="caution">
    <text evidence="3">The sequence shown here is derived from an EMBL/GenBank/DDBJ whole genome shotgun (WGS) entry which is preliminary data.</text>
</comment>
<dbReference type="Pfam" id="PF08729">
    <property type="entry name" value="HUN"/>
    <property type="match status" value="1"/>
</dbReference>
<sequence>PAPAPAPSAAPAQPVAPSQPGNHEIIFGGNSRLAQQPPQTPVQQPASSIPTTSASPAKAAGPSTFPPTPLPSSSAASPPAAMHAPSLTRSHSLENMLSTHHTPAYKTPTHAQPPPQASPPRSSGQRYDPIRSAFGDPAPPVSHQPSSSHMGTPMLSSQTHFSPPQHAISPQRVYRASASPAISSIIDPPAPPVPVQQQLPPQQHSGYANHTQGYPSYGSNASPPVHHYGQSPSKQAPTLSQITNPSPPPPQPPRFSQQSPPQPQSFQQSQYPAPRQDQLSVVSTQVEKPAEKISLLQQPIAMEIDSEPASVSAPAPAPVPAPVPVPETTTTSTAPAAAPTKPAKAAKKDKSTPTATPSSAPSPKPARAAKDTVPPPLPQGSGLITGALFGVDDSSSAASKSAPNIILHVPLSRDSNKIISFARLAEEKYGFAALHPRIAAQKERLARVAAASAALENNEKGGSARESAEEDLSVDIDRDSDPDGDISMGGVVTAPEEPTDGKKKRRKKKIEEYDRDDPFVDDSELVWQEQAAASKDGFFVYSGPLVAEGEKVQVERADGTIKRGRGGRGRGGARTRGGHSHVPITSNVPVSAETGLPLRGPGSRGGSMARKPRTNKAKQQGDDKSDSRAGTSKSGTGRGGGSAGASTNASSKSGSKASTSNAANAASMTGMIGLAPAPAAPTSAPGPQLAPAPTQNGQIIL</sequence>
<feature type="compositionally biased region" description="Low complexity" evidence="1">
    <location>
        <begin position="71"/>
        <end position="86"/>
    </location>
</feature>
<feature type="compositionally biased region" description="Polar residues" evidence="1">
    <location>
        <begin position="204"/>
        <end position="222"/>
    </location>
</feature>
<dbReference type="EMBL" id="DF933856">
    <property type="protein sequence ID" value="GAM43690.1"/>
    <property type="molecule type" value="Genomic_DNA"/>
</dbReference>
<dbReference type="AlphaFoldDB" id="A0A6V8HP33"/>
<feature type="compositionally biased region" description="Basic and acidic residues" evidence="1">
    <location>
        <begin position="457"/>
        <end position="467"/>
    </location>
</feature>
<feature type="compositionally biased region" description="Basic and acidic residues" evidence="1">
    <location>
        <begin position="509"/>
        <end position="518"/>
    </location>
</feature>
<evidence type="ECO:0000259" key="2">
    <source>
        <dbReference type="Pfam" id="PF08729"/>
    </source>
</evidence>
<accession>A0A6V8HP33</accession>
<evidence type="ECO:0000313" key="3">
    <source>
        <dbReference type="EMBL" id="GAM43690.1"/>
    </source>
</evidence>
<organism evidence="3 4">
    <name type="scientific">Talaromyces pinophilus</name>
    <name type="common">Penicillium pinophilum</name>
    <dbReference type="NCBI Taxonomy" id="128442"/>
    <lineage>
        <taxon>Eukaryota</taxon>
        <taxon>Fungi</taxon>
        <taxon>Dikarya</taxon>
        <taxon>Ascomycota</taxon>
        <taxon>Pezizomycotina</taxon>
        <taxon>Eurotiomycetes</taxon>
        <taxon>Eurotiomycetidae</taxon>
        <taxon>Eurotiales</taxon>
        <taxon>Trichocomaceae</taxon>
        <taxon>Talaromyces</taxon>
        <taxon>Talaromyces sect. Talaromyces</taxon>
    </lineage>
</organism>
<protein>
    <recommendedName>
        <fullName evidence="2">Hpc2-related domain-containing protein</fullName>
    </recommendedName>
</protein>
<keyword evidence="4" id="KW-1185">Reference proteome</keyword>
<feature type="region of interest" description="Disordered" evidence="1">
    <location>
        <begin position="449"/>
        <end position="520"/>
    </location>
</feature>
<feature type="compositionally biased region" description="Low complexity" evidence="1">
    <location>
        <begin position="35"/>
        <end position="63"/>
    </location>
</feature>
<feature type="compositionally biased region" description="Polar residues" evidence="1">
    <location>
        <begin position="277"/>
        <end position="286"/>
    </location>
</feature>
<feature type="region of interest" description="Disordered" evidence="1">
    <location>
        <begin position="556"/>
        <end position="701"/>
    </location>
</feature>
<proteinExistence type="predicted"/>
<gene>
    <name evidence="3" type="ORF">TCE0_060r18705</name>
</gene>
<feature type="non-terminal residue" evidence="3">
    <location>
        <position position="1"/>
    </location>
</feature>
<feature type="compositionally biased region" description="Low complexity" evidence="1">
    <location>
        <begin position="352"/>
        <end position="361"/>
    </location>
</feature>
<feature type="compositionally biased region" description="Polar residues" evidence="1">
    <location>
        <begin position="143"/>
        <end position="162"/>
    </location>
</feature>
<feature type="domain" description="Hpc2-related" evidence="2">
    <location>
        <begin position="503"/>
        <end position="545"/>
    </location>
</feature>
<dbReference type="Proteomes" id="UP000053095">
    <property type="component" value="Unassembled WGS sequence"/>
</dbReference>
<feature type="compositionally biased region" description="Polar residues" evidence="1">
    <location>
        <begin position="87"/>
        <end position="101"/>
    </location>
</feature>